<evidence type="ECO:0000313" key="2">
    <source>
        <dbReference type="EMBL" id="QCP35247.1"/>
    </source>
</evidence>
<dbReference type="Gene3D" id="3.30.1230.10">
    <property type="entry name" value="YlxR-like"/>
    <property type="match status" value="1"/>
</dbReference>
<dbReference type="PANTHER" id="PTHR34215:SF1">
    <property type="entry name" value="YLXR DOMAIN-CONTAINING PROTEIN"/>
    <property type="match status" value="1"/>
</dbReference>
<dbReference type="NCBIfam" id="NF047356">
    <property type="entry name" value="RNA_bind_RnpM"/>
    <property type="match status" value="1"/>
</dbReference>
<proteinExistence type="predicted"/>
<dbReference type="KEGG" id="arf:AR1Y2_1793"/>
<dbReference type="RefSeq" id="WP_137328656.1">
    <property type="nucleotide sequence ID" value="NZ_CP040058.1"/>
</dbReference>
<dbReference type="InterPro" id="IPR037465">
    <property type="entry name" value="YlxR"/>
</dbReference>
<accession>A0A4P8IF10</accession>
<protein>
    <submittedName>
        <fullName evidence="2">Putative nucleic-acid-binding protein implicated in transcription termination</fullName>
    </submittedName>
</protein>
<dbReference type="InterPro" id="IPR035931">
    <property type="entry name" value="YlxR-like_sf"/>
</dbReference>
<reference evidence="2 3" key="1">
    <citation type="submission" date="2019-05" db="EMBL/GenBank/DDBJ databases">
        <title>Complete genome sequencing of Anaerostipes rhamnosivorans.</title>
        <authorList>
            <person name="Bui T.P.N."/>
            <person name="de Vos W.M."/>
        </authorList>
    </citation>
    <scope>NUCLEOTIDE SEQUENCE [LARGE SCALE GENOMIC DNA]</scope>
    <source>
        <strain evidence="2 3">1y2</strain>
    </source>
</reference>
<organism evidence="2 3">
    <name type="scientific">Anaerostipes rhamnosivorans</name>
    <dbReference type="NCBI Taxonomy" id="1229621"/>
    <lineage>
        <taxon>Bacteria</taxon>
        <taxon>Bacillati</taxon>
        <taxon>Bacillota</taxon>
        <taxon>Clostridia</taxon>
        <taxon>Lachnospirales</taxon>
        <taxon>Lachnospiraceae</taxon>
        <taxon>Anaerostipes</taxon>
    </lineage>
</organism>
<feature type="domain" description="YlxR" evidence="1">
    <location>
        <begin position="8"/>
        <end position="82"/>
    </location>
</feature>
<dbReference type="SUPFAM" id="SSF64376">
    <property type="entry name" value="YlxR-like"/>
    <property type="match status" value="1"/>
</dbReference>
<sequence length="89" mass="10073">MNKKMPMRKCIGCQESKAKKDLVRVVKPKEGDIFIDPTGKSNGRGAYICRSLDCLKKARKSKGLDRSFKTSISEEVYDALEKEMIDLES</sequence>
<dbReference type="Pfam" id="PF04296">
    <property type="entry name" value="YlxR"/>
    <property type="match status" value="1"/>
</dbReference>
<dbReference type="InterPro" id="IPR007393">
    <property type="entry name" value="YlxR_dom"/>
</dbReference>
<dbReference type="Proteomes" id="UP000298653">
    <property type="component" value="Chromosome"/>
</dbReference>
<keyword evidence="3" id="KW-1185">Reference proteome</keyword>
<dbReference type="EMBL" id="CP040058">
    <property type="protein sequence ID" value="QCP35247.1"/>
    <property type="molecule type" value="Genomic_DNA"/>
</dbReference>
<dbReference type="AlphaFoldDB" id="A0A4P8IF10"/>
<name>A0A4P8IF10_9FIRM</name>
<dbReference type="OrthoDB" id="9813251at2"/>
<evidence type="ECO:0000259" key="1">
    <source>
        <dbReference type="Pfam" id="PF04296"/>
    </source>
</evidence>
<evidence type="ECO:0000313" key="3">
    <source>
        <dbReference type="Proteomes" id="UP000298653"/>
    </source>
</evidence>
<gene>
    <name evidence="2" type="ORF">AR1Y2_1793</name>
</gene>
<dbReference type="CDD" id="cd00279">
    <property type="entry name" value="YlxR"/>
    <property type="match status" value="1"/>
</dbReference>
<dbReference type="PANTHER" id="PTHR34215">
    <property type="entry name" value="BLL0784 PROTEIN"/>
    <property type="match status" value="1"/>
</dbReference>